<evidence type="ECO:0000313" key="1">
    <source>
        <dbReference type="EMBL" id="GLQ06701.1"/>
    </source>
</evidence>
<sequence length="72" mass="8237">MAGDGVLSSHGDEMLSLDRITSLSFPDDFTDEAYRILFFVTLSLHSSNPNHKKLFKRAFFERYVDLGCKLHV</sequence>
<dbReference type="Proteomes" id="UP001161409">
    <property type="component" value="Unassembled WGS sequence"/>
</dbReference>
<comment type="caution">
    <text evidence="1">The sequence shown here is derived from an EMBL/GenBank/DDBJ whole genome shotgun (WGS) entry which is preliminary data.</text>
</comment>
<keyword evidence="2" id="KW-1185">Reference proteome</keyword>
<name>A0ABQ5U898_9PROT</name>
<protein>
    <submittedName>
        <fullName evidence="1">Uncharacterized protein</fullName>
    </submittedName>
</protein>
<dbReference type="EMBL" id="BSNF01000006">
    <property type="protein sequence ID" value="GLQ06701.1"/>
    <property type="molecule type" value="Genomic_DNA"/>
</dbReference>
<gene>
    <name evidence="1" type="ORF">GCM10007924_19220</name>
</gene>
<evidence type="ECO:0000313" key="2">
    <source>
        <dbReference type="Proteomes" id="UP001161409"/>
    </source>
</evidence>
<organism evidence="1 2">
    <name type="scientific">Sneathiella chinensis</name>
    <dbReference type="NCBI Taxonomy" id="349750"/>
    <lineage>
        <taxon>Bacteria</taxon>
        <taxon>Pseudomonadati</taxon>
        <taxon>Pseudomonadota</taxon>
        <taxon>Alphaproteobacteria</taxon>
        <taxon>Sneathiellales</taxon>
        <taxon>Sneathiellaceae</taxon>
        <taxon>Sneathiella</taxon>
    </lineage>
</organism>
<accession>A0ABQ5U898</accession>
<reference evidence="1" key="1">
    <citation type="journal article" date="2014" name="Int. J. Syst. Evol. Microbiol.">
        <title>Complete genome of a new Firmicutes species belonging to the dominant human colonic microbiota ('Ruminococcus bicirculans') reveals two chromosomes and a selective capacity to utilize plant glucans.</title>
        <authorList>
            <consortium name="NISC Comparative Sequencing Program"/>
            <person name="Wegmann U."/>
            <person name="Louis P."/>
            <person name="Goesmann A."/>
            <person name="Henrissat B."/>
            <person name="Duncan S.H."/>
            <person name="Flint H.J."/>
        </authorList>
    </citation>
    <scope>NUCLEOTIDE SEQUENCE</scope>
    <source>
        <strain evidence="1">NBRC 103408</strain>
    </source>
</reference>
<reference evidence="1" key="2">
    <citation type="submission" date="2023-01" db="EMBL/GenBank/DDBJ databases">
        <title>Draft genome sequence of Sneathiella chinensis strain NBRC 103408.</title>
        <authorList>
            <person name="Sun Q."/>
            <person name="Mori K."/>
        </authorList>
    </citation>
    <scope>NUCLEOTIDE SEQUENCE</scope>
    <source>
        <strain evidence="1">NBRC 103408</strain>
    </source>
</reference>
<proteinExistence type="predicted"/>